<evidence type="ECO:0000256" key="9">
    <source>
        <dbReference type="ARBA" id="ARBA00023163"/>
    </source>
</evidence>
<feature type="domain" description="C2H2-type" evidence="13">
    <location>
        <begin position="258"/>
        <end position="285"/>
    </location>
</feature>
<dbReference type="FunFam" id="3.30.160.60:FF:000512">
    <property type="entry name" value="zinc finger protein 197 isoform X1"/>
    <property type="match status" value="1"/>
</dbReference>
<feature type="domain" description="C2H2-type" evidence="13">
    <location>
        <begin position="230"/>
        <end position="257"/>
    </location>
</feature>
<feature type="domain" description="C2H2-type" evidence="13">
    <location>
        <begin position="866"/>
        <end position="893"/>
    </location>
</feature>
<accession>A0A8I6ST70</accession>
<dbReference type="Gene3D" id="3.30.160.60">
    <property type="entry name" value="Classic Zinc Finger"/>
    <property type="match status" value="12"/>
</dbReference>
<dbReference type="Pfam" id="PF00096">
    <property type="entry name" value="zf-C2H2"/>
    <property type="match status" value="8"/>
</dbReference>
<dbReference type="GO" id="GO:0009880">
    <property type="term" value="P:embryonic pattern specification"/>
    <property type="evidence" value="ECO:0007669"/>
    <property type="project" value="TreeGrafter"/>
</dbReference>
<feature type="domain" description="C2H2-type" evidence="13">
    <location>
        <begin position="331"/>
        <end position="358"/>
    </location>
</feature>
<name>A0A8I6ST70_CIMLE</name>
<evidence type="ECO:0000256" key="8">
    <source>
        <dbReference type="ARBA" id="ARBA00023125"/>
    </source>
</evidence>
<keyword evidence="7" id="KW-0805">Transcription regulation</keyword>
<reference evidence="14" key="1">
    <citation type="submission" date="2022-01" db="UniProtKB">
        <authorList>
            <consortium name="EnsemblMetazoa"/>
        </authorList>
    </citation>
    <scope>IDENTIFICATION</scope>
</reference>
<dbReference type="KEGG" id="clec:106670996"/>
<dbReference type="PROSITE" id="PS50157">
    <property type="entry name" value="ZINC_FINGER_C2H2_2"/>
    <property type="match status" value="11"/>
</dbReference>
<dbReference type="SMART" id="SM00355">
    <property type="entry name" value="ZnF_C2H2"/>
    <property type="match status" value="11"/>
</dbReference>
<keyword evidence="4" id="KW-0677">Repeat</keyword>
<dbReference type="SUPFAM" id="SSF57667">
    <property type="entry name" value="beta-beta-alpha zinc fingers"/>
    <property type="match status" value="7"/>
</dbReference>
<feature type="region of interest" description="Disordered" evidence="12">
    <location>
        <begin position="512"/>
        <end position="537"/>
    </location>
</feature>
<dbReference type="GO" id="GO:0000981">
    <property type="term" value="F:DNA-binding transcription factor activity, RNA polymerase II-specific"/>
    <property type="evidence" value="ECO:0007669"/>
    <property type="project" value="TreeGrafter"/>
</dbReference>
<feature type="region of interest" description="Disordered" evidence="12">
    <location>
        <begin position="825"/>
        <end position="857"/>
    </location>
</feature>
<dbReference type="Proteomes" id="UP000494040">
    <property type="component" value="Unassembled WGS sequence"/>
</dbReference>
<organism evidence="14 15">
    <name type="scientific">Cimex lectularius</name>
    <name type="common">Bed bug</name>
    <name type="synonym">Acanthia lectularia</name>
    <dbReference type="NCBI Taxonomy" id="79782"/>
    <lineage>
        <taxon>Eukaryota</taxon>
        <taxon>Metazoa</taxon>
        <taxon>Ecdysozoa</taxon>
        <taxon>Arthropoda</taxon>
        <taxon>Hexapoda</taxon>
        <taxon>Insecta</taxon>
        <taxon>Pterygota</taxon>
        <taxon>Neoptera</taxon>
        <taxon>Paraneoptera</taxon>
        <taxon>Hemiptera</taxon>
        <taxon>Heteroptera</taxon>
        <taxon>Panheteroptera</taxon>
        <taxon>Cimicomorpha</taxon>
        <taxon>Cimicidae</taxon>
        <taxon>Cimex</taxon>
    </lineage>
</organism>
<dbReference type="InterPro" id="IPR036236">
    <property type="entry name" value="Znf_C2H2_sf"/>
</dbReference>
<keyword evidence="8" id="KW-0238">DNA-binding</keyword>
<comment type="similarity">
    <text evidence="2">Belongs to the krueppel C2H2-type zinc-finger protein family.</text>
</comment>
<evidence type="ECO:0000313" key="14">
    <source>
        <dbReference type="EnsemblMetazoa" id="XP_024084822.1"/>
    </source>
</evidence>
<dbReference type="OMA" id="SKDRYMH"/>
<evidence type="ECO:0000256" key="12">
    <source>
        <dbReference type="SAM" id="MobiDB-lite"/>
    </source>
</evidence>
<evidence type="ECO:0000256" key="10">
    <source>
        <dbReference type="ARBA" id="ARBA00023242"/>
    </source>
</evidence>
<dbReference type="GO" id="GO:0000977">
    <property type="term" value="F:RNA polymerase II transcription regulatory region sequence-specific DNA binding"/>
    <property type="evidence" value="ECO:0007669"/>
    <property type="project" value="TreeGrafter"/>
</dbReference>
<evidence type="ECO:0000256" key="1">
    <source>
        <dbReference type="ARBA" id="ARBA00004123"/>
    </source>
</evidence>
<feature type="domain" description="C2H2-type" evidence="13">
    <location>
        <begin position="286"/>
        <end position="330"/>
    </location>
</feature>
<dbReference type="FunFam" id="3.30.160.60:FF:000624">
    <property type="entry name" value="zinc finger protein 697"/>
    <property type="match status" value="3"/>
</dbReference>
<feature type="domain" description="C2H2-type" evidence="13">
    <location>
        <begin position="894"/>
        <end position="915"/>
    </location>
</feature>
<feature type="domain" description="C2H2-type" evidence="13">
    <location>
        <begin position="724"/>
        <end position="757"/>
    </location>
</feature>
<evidence type="ECO:0000256" key="7">
    <source>
        <dbReference type="ARBA" id="ARBA00023015"/>
    </source>
</evidence>
<dbReference type="OrthoDB" id="654211at2759"/>
<protein>
    <recommendedName>
        <fullName evidence="13">C2H2-type domain-containing protein</fullName>
    </recommendedName>
</protein>
<feature type="domain" description="C2H2-type" evidence="13">
    <location>
        <begin position="80"/>
        <end position="107"/>
    </location>
</feature>
<keyword evidence="3" id="KW-0479">Metal-binding</keyword>
<comment type="subcellular location">
    <subcellularLocation>
        <location evidence="1">Nucleus</location>
    </subcellularLocation>
</comment>
<feature type="domain" description="C2H2-type" evidence="13">
    <location>
        <begin position="701"/>
        <end position="723"/>
    </location>
</feature>
<dbReference type="GO" id="GO:0008270">
    <property type="term" value="F:zinc ion binding"/>
    <property type="evidence" value="ECO:0007669"/>
    <property type="project" value="UniProtKB-KW"/>
</dbReference>
<dbReference type="FunFam" id="3.30.160.60:FF:001506">
    <property type="entry name" value="Zinc finger protein"/>
    <property type="match status" value="1"/>
</dbReference>
<dbReference type="GeneID" id="106670996"/>
<dbReference type="GO" id="GO:0048619">
    <property type="term" value="P:embryonic hindgut morphogenesis"/>
    <property type="evidence" value="ECO:0007669"/>
    <property type="project" value="TreeGrafter"/>
</dbReference>
<keyword evidence="15" id="KW-1185">Reference proteome</keyword>
<evidence type="ECO:0000256" key="11">
    <source>
        <dbReference type="PROSITE-ProRule" id="PRU00042"/>
    </source>
</evidence>
<feature type="domain" description="C2H2-type" evidence="13">
    <location>
        <begin position="758"/>
        <end position="779"/>
    </location>
</feature>
<dbReference type="PANTHER" id="PTHR14196">
    <property type="entry name" value="ODD-SKIPPED - RELATED"/>
    <property type="match status" value="1"/>
</dbReference>
<evidence type="ECO:0000256" key="5">
    <source>
        <dbReference type="ARBA" id="ARBA00022771"/>
    </source>
</evidence>
<dbReference type="FunFam" id="3.30.160.60:FF:000557">
    <property type="entry name" value="zinc finger and SCAN domain-containing protein 29"/>
    <property type="match status" value="2"/>
</dbReference>
<proteinExistence type="inferred from homology"/>
<dbReference type="InterPro" id="IPR050717">
    <property type="entry name" value="C2H2-ZF_Transcription_Reg"/>
</dbReference>
<feature type="domain" description="C2H2-type" evidence="13">
    <location>
        <begin position="52"/>
        <end position="79"/>
    </location>
</feature>
<dbReference type="InterPro" id="IPR013087">
    <property type="entry name" value="Znf_C2H2_type"/>
</dbReference>
<dbReference type="EnsemblMetazoa" id="XM_024229054.1">
    <property type="protein sequence ID" value="XP_024084822.1"/>
    <property type="gene ID" value="LOC106670996"/>
</dbReference>
<keyword evidence="5 11" id="KW-0863">Zinc-finger</keyword>
<evidence type="ECO:0000313" key="15">
    <source>
        <dbReference type="Proteomes" id="UP000494040"/>
    </source>
</evidence>
<evidence type="ECO:0000256" key="3">
    <source>
        <dbReference type="ARBA" id="ARBA00022723"/>
    </source>
</evidence>
<dbReference type="AlphaFoldDB" id="A0A8I6ST70"/>
<dbReference type="RefSeq" id="XP_024084822.1">
    <property type="nucleotide sequence ID" value="XM_024229054.1"/>
</dbReference>
<feature type="region of interest" description="Disordered" evidence="12">
    <location>
        <begin position="15"/>
        <end position="36"/>
    </location>
</feature>
<dbReference type="PROSITE" id="PS00028">
    <property type="entry name" value="ZINC_FINGER_C2H2_1"/>
    <property type="match status" value="6"/>
</dbReference>
<evidence type="ECO:0000259" key="13">
    <source>
        <dbReference type="PROSITE" id="PS50157"/>
    </source>
</evidence>
<keyword evidence="6" id="KW-0862">Zinc</keyword>
<keyword evidence="9" id="KW-0804">Transcription</keyword>
<evidence type="ECO:0000256" key="6">
    <source>
        <dbReference type="ARBA" id="ARBA00022833"/>
    </source>
</evidence>
<keyword evidence="10" id="KW-0539">Nucleus</keyword>
<dbReference type="PANTHER" id="PTHR14196:SF0">
    <property type="entry name" value="PROTEIN BOWEL"/>
    <property type="match status" value="1"/>
</dbReference>
<evidence type="ECO:0000256" key="2">
    <source>
        <dbReference type="ARBA" id="ARBA00006991"/>
    </source>
</evidence>
<sequence length="915" mass="106016">MDERILKKLDAGLGGHDLRQIKPPTEAQPKMHTGRHKGLAFSSGVNKERYMHSCAVGQKIFKDRYALKVHFRIHTGEKPFVCEICARGFSQKAHLLKHKEIHEGMYITYVFLYVAGKKKMENQTEEFYAFPKIEVEENDFMHDNGQLENSRYTYHGRIPNCDGMCTFRASNNEEFEGISMQFLHVLFHLDERTLQKIDAGTPTGTLHRVHSGRRKGMASKSGVSKDRYMHFCTVCSKGFKDRYALKVHFRIHTGEKPFVCDICERGFTQKAHLLKHLRIHTGEKPFLCEICERGFSQKAHLLKHKEIHFNGFKDLYALKVHFRIHTGEKPFVCDICERGFTQKAHLLKHKEINKVNKKKMQNQIDNIYALPEIEVDENHFIPDNRQMENRRYTYHGRIPKCDVTCTFRALNNKELDDISIHFLHILFHMYERTLQKLQISRKAEQIEKAHHSEEMKQVTQENNCVYTCFPCDGAFRALLIDRLDVISVHFLHILFHMEERILTKIDAGLGGNENRHIKPPTETQPRMHTGRHKGLSRTLQRRESTRKGICISLQSVAKVLKTDLLEKPLEWKLTYDEEALIRGVAIRKGVAKSINMENLAEGFLPQIDVNDSDFAYDNSCYSTCTFRSSTFDGLDESSINFLHMLFHTDERILQKIDAGVQGSQNRCMNPPTGTQPRVHTGRRNGMASKSGVSKDRYMHFCNKGFKDRYALKVHFRVHTGEKPFVCNICERGFTQKAHLLKHMEIHVHFRIHTGEKHFVCDICERGFTQKAHLLKHKEIVAKSINMENLAEDFLPQIDVNDSDFAYDISCCSTCTLRSSTFEGLDERSQPEQMYEPPPTGTQPRVHTGRRNGMASKSGVSKDRYMHFCTVCSNGFKDRYALKVHFRIHTGEKPFVCDICERGFTQKAHLLKHKEI</sequence>
<dbReference type="GO" id="GO:0005634">
    <property type="term" value="C:nucleus"/>
    <property type="evidence" value="ECO:0007669"/>
    <property type="project" value="UniProtKB-SubCell"/>
</dbReference>
<evidence type="ECO:0000256" key="4">
    <source>
        <dbReference type="ARBA" id="ARBA00022737"/>
    </source>
</evidence>